<dbReference type="Gene3D" id="3.40.395.10">
    <property type="entry name" value="Adenoviral Proteinase, Chain A"/>
    <property type="match status" value="1"/>
</dbReference>
<dbReference type="EMBL" id="JARJCW010000018">
    <property type="protein sequence ID" value="KAJ7215036.1"/>
    <property type="molecule type" value="Genomic_DNA"/>
</dbReference>
<evidence type="ECO:0000313" key="4">
    <source>
        <dbReference type="EMBL" id="KAJ7215036.1"/>
    </source>
</evidence>
<comment type="caution">
    <text evidence="2">The sequence shown here is derived from an EMBL/GenBank/DDBJ whole genome shotgun (WGS) entry which is preliminary data.</text>
</comment>
<evidence type="ECO:0008006" key="6">
    <source>
        <dbReference type="Google" id="ProtNLM"/>
    </source>
</evidence>
<organism evidence="2 5">
    <name type="scientific">Mycena pura</name>
    <dbReference type="NCBI Taxonomy" id="153505"/>
    <lineage>
        <taxon>Eukaryota</taxon>
        <taxon>Fungi</taxon>
        <taxon>Dikarya</taxon>
        <taxon>Basidiomycota</taxon>
        <taxon>Agaricomycotina</taxon>
        <taxon>Agaricomycetes</taxon>
        <taxon>Agaricomycetidae</taxon>
        <taxon>Agaricales</taxon>
        <taxon>Marasmiineae</taxon>
        <taxon>Mycenaceae</taxon>
        <taxon>Mycena</taxon>
    </lineage>
</organism>
<proteinExistence type="predicted"/>
<evidence type="ECO:0000256" key="1">
    <source>
        <dbReference type="SAM" id="MobiDB-lite"/>
    </source>
</evidence>
<name>A0AAD6UXY8_9AGAR</name>
<feature type="region of interest" description="Disordered" evidence="1">
    <location>
        <begin position="1202"/>
        <end position="1245"/>
    </location>
</feature>
<protein>
    <recommendedName>
        <fullName evidence="6">Ubiquitin-like protease family profile domain-containing protein</fullName>
    </recommendedName>
</protein>
<reference evidence="2" key="1">
    <citation type="submission" date="2023-03" db="EMBL/GenBank/DDBJ databases">
        <title>Massive genome expansion in bonnet fungi (Mycena s.s.) driven by repeated elements and novel gene families across ecological guilds.</title>
        <authorList>
            <consortium name="Lawrence Berkeley National Laboratory"/>
            <person name="Harder C.B."/>
            <person name="Miyauchi S."/>
            <person name="Viragh M."/>
            <person name="Kuo A."/>
            <person name="Thoen E."/>
            <person name="Andreopoulos B."/>
            <person name="Lu D."/>
            <person name="Skrede I."/>
            <person name="Drula E."/>
            <person name="Henrissat B."/>
            <person name="Morin E."/>
            <person name="Kohler A."/>
            <person name="Barry K."/>
            <person name="LaButti K."/>
            <person name="Morin E."/>
            <person name="Salamov A."/>
            <person name="Lipzen A."/>
            <person name="Mereny Z."/>
            <person name="Hegedus B."/>
            <person name="Baldrian P."/>
            <person name="Stursova M."/>
            <person name="Weitz H."/>
            <person name="Taylor A."/>
            <person name="Grigoriev I.V."/>
            <person name="Nagy L.G."/>
            <person name="Martin F."/>
            <person name="Kauserud H."/>
        </authorList>
    </citation>
    <scope>NUCLEOTIDE SEQUENCE</scope>
    <source>
        <strain evidence="2">9144</strain>
    </source>
</reference>
<gene>
    <name evidence="4" type="ORF">GGX14DRAFT_359779</name>
    <name evidence="3" type="ORF">GGX14DRAFT_373263</name>
    <name evidence="2" type="ORF">GGX14DRAFT_377644</name>
</gene>
<evidence type="ECO:0000313" key="5">
    <source>
        <dbReference type="Proteomes" id="UP001219525"/>
    </source>
</evidence>
<keyword evidence="5" id="KW-1185">Reference proteome</keyword>
<evidence type="ECO:0000313" key="2">
    <source>
        <dbReference type="EMBL" id="KAJ7194862.1"/>
    </source>
</evidence>
<feature type="compositionally biased region" description="Acidic residues" evidence="1">
    <location>
        <begin position="1217"/>
        <end position="1236"/>
    </location>
</feature>
<dbReference type="InterPro" id="IPR003842">
    <property type="entry name" value="Vacuolating_cytotoxin"/>
</dbReference>
<dbReference type="EMBL" id="JARJCW010000095">
    <property type="protein sequence ID" value="KAJ7194862.1"/>
    <property type="molecule type" value="Genomic_DNA"/>
</dbReference>
<feature type="region of interest" description="Disordered" evidence="1">
    <location>
        <begin position="1350"/>
        <end position="1397"/>
    </location>
</feature>
<evidence type="ECO:0000313" key="3">
    <source>
        <dbReference type="EMBL" id="KAJ7199142.1"/>
    </source>
</evidence>
<feature type="compositionally biased region" description="Polar residues" evidence="1">
    <location>
        <begin position="903"/>
        <end position="920"/>
    </location>
</feature>
<feature type="compositionally biased region" description="Basic and acidic residues" evidence="1">
    <location>
        <begin position="288"/>
        <end position="297"/>
    </location>
</feature>
<dbReference type="SUPFAM" id="SSF54001">
    <property type="entry name" value="Cysteine proteinases"/>
    <property type="match status" value="1"/>
</dbReference>
<dbReference type="PRINTS" id="PR01656">
    <property type="entry name" value="VACCYTOTOXIN"/>
</dbReference>
<dbReference type="EMBL" id="JARJCW010000069">
    <property type="protein sequence ID" value="KAJ7199142.1"/>
    <property type="molecule type" value="Genomic_DNA"/>
</dbReference>
<accession>A0AAD6UXY8</accession>
<feature type="region of interest" description="Disordered" evidence="1">
    <location>
        <begin position="288"/>
        <end position="322"/>
    </location>
</feature>
<dbReference type="Proteomes" id="UP001219525">
    <property type="component" value="Unassembled WGS sequence"/>
</dbReference>
<feature type="region of interest" description="Disordered" evidence="1">
    <location>
        <begin position="1271"/>
        <end position="1299"/>
    </location>
</feature>
<sequence>MDSNGALALFNQSHREMRGTQVHANDLVPFQKGRKLKVPGTALNAVGALIQLVAEQAGNSDFAIFSSWLSPLISKKVAQGKIYGTVLGLIQEACQGAPLEILLAKRLWIFPMYGSDPPHWILGYIEPGPRRYHIFDSMPELNNFSWAEPALLELGDTVYATLGPATVDWEIWKRVLHSPPELERQMNGWACGFFVIHGMTALADGSGIETVVNSETERVREGALKLTVANSSRRLFEPTVHAPTKNDELVMDTKPQPPTPSLLSHDIEMGDELAEHAAVLLSLDEDMTDTHGDESSISKRKKEQPANTRELKKPRKAALTKPADRERTLKGNIYIQTVEPHRVHCARCLNWIALDNKVEFKTANWDRHEAKCPGIVGLALVRSAVVAKKIKPVSAFTPSIATIFAAGPIQSHPPARKRVCAAPPEPRSCLHLSGDNYIEYIERTETRAMGGISPTLRGRVARQIFMHKKFAMLKSGEDQQKLRKKLELDVPQDGNKYIQSSDWTEAEQVQLYEGLKGYARWEVNYVRKFVRSTHCGRLTANPDGICDACKKLAHDESFLRSIRRKNAEAKLPIKEQHEILMARNKYSSRRFLTDEARTLDDKLKDPLVFKSFKLLQKGESTECFIQLYDACLNGELEKHQTFKQLCGVLADVLQREGTNKKFGVRYPKDYLNFMILLRSYGGQSARQYGIIAGEFPAPSARHLRTLVSKSEDALQNPYLIYQNVARVKRLVDTIKYTGPVAVAGDCTKVRKRLTYSHDFGGHILGSVLPFEQCMVEDPDQIDAVIVKITKAKAAAIQVRAILVKVPLPHIPPQVIALIPTDGKDDAKKILELHLKLLKMAAELTLPVISFAADGAASELSAQNTFDKLTSDFPPLTYSYALYGIHLRTPVFATGPAVAITDPSHASKTGRNQPQHGTHTASMGKGKVVNNDFVQLQRTGEAGLLKSDVFNADKQDDGPARRLWHHHALLACTIEDEEGMKIKPGFDGLFVYLFVFGVLFDAWLNRTMTVANRVLAVLRARFWLHFWRAHIVQMSIKYPDLYSTARSFISPASFHIFNRLCDSLLLLVVIYARYYPGQPFCPWLMGTEFVEHFFGLARMMLPNFTYAEFLKMVQHMAVRQRILLSGQFKEKRERTANVGYVLDFDASPLTAEDRKLAEVKLTDSDINALVELAFDEAALICTQLMHIPATRPTRERPVALTALGAPMPKGKQAAADASESESDFDPDEEELDDEDVPDPPAGDGESRVVTLAAHDTARYSALCDDYENALEEAESDPVVFGPPSPASDPVSSGATEQPGIESPTFKSEIIDGHGKLSIALMVQARLHWQAGTTTRSQKTLQIDSKYALSRISRGMGHGGNDDTEPERMTQQEASQRVRIAQDSNSELQDSKPRKAREQRWKTAAATLQKLVNANGELLFPISAKNVHALNPLSVGTFCFMWNGVRFYIGEILDVYKKGASSRYGSIEDSQTASGLSYLSLRVYLALGTGVTTNATAEVEDDDRPADEIVAPLFSSHERSAHIYTHARSEHLIFHLGRDIFRDSGDGEHRTLSKHAAVRWNTLTKPGPVERTVRKVILKIREP</sequence>
<feature type="region of interest" description="Disordered" evidence="1">
    <location>
        <begin position="903"/>
        <end position="924"/>
    </location>
</feature>
<dbReference type="GO" id="GO:0005576">
    <property type="term" value="C:extracellular region"/>
    <property type="evidence" value="ECO:0007669"/>
    <property type="project" value="InterPro"/>
</dbReference>
<dbReference type="InterPro" id="IPR038765">
    <property type="entry name" value="Papain-like_cys_pep_sf"/>
</dbReference>
<feature type="compositionally biased region" description="Basic and acidic residues" evidence="1">
    <location>
        <begin position="1387"/>
        <end position="1397"/>
    </location>
</feature>